<comment type="catalytic activity">
    <reaction evidence="9">
        <text>glycyl-[protein] + reduced [flavodoxin] + S-adenosyl-L-methionine = glycin-2-yl radical-[protein] + semiquinone [flavodoxin] + 5'-deoxyadenosine + L-methionine + H(+)</text>
        <dbReference type="Rhea" id="RHEA:61976"/>
        <dbReference type="Rhea" id="RHEA-COMP:10622"/>
        <dbReference type="Rhea" id="RHEA-COMP:14480"/>
        <dbReference type="Rhea" id="RHEA-COMP:15993"/>
        <dbReference type="Rhea" id="RHEA-COMP:15994"/>
        <dbReference type="ChEBI" id="CHEBI:15378"/>
        <dbReference type="ChEBI" id="CHEBI:17319"/>
        <dbReference type="ChEBI" id="CHEBI:29947"/>
        <dbReference type="ChEBI" id="CHEBI:32722"/>
        <dbReference type="ChEBI" id="CHEBI:57618"/>
        <dbReference type="ChEBI" id="CHEBI:57844"/>
        <dbReference type="ChEBI" id="CHEBI:59789"/>
        <dbReference type="ChEBI" id="CHEBI:140311"/>
    </reaction>
</comment>
<dbReference type="InterPro" id="IPR013785">
    <property type="entry name" value="Aldolase_TIM"/>
</dbReference>
<dbReference type="PIRSF" id="PIRSF000371">
    <property type="entry name" value="PFL_act_enz"/>
    <property type="match status" value="1"/>
</dbReference>
<evidence type="ECO:0000313" key="13">
    <source>
        <dbReference type="Proteomes" id="UP001239167"/>
    </source>
</evidence>
<dbReference type="CDD" id="cd01335">
    <property type="entry name" value="Radical_SAM"/>
    <property type="match status" value="1"/>
</dbReference>
<comment type="similarity">
    <text evidence="2">Belongs to the organic radical-activating enzymes family.</text>
</comment>
<keyword evidence="4" id="KW-0949">S-adenosyl-L-methionine</keyword>
<keyword evidence="3" id="KW-0004">4Fe-4S</keyword>
<sequence length="303" mass="34140">MNTKNTPSGVIFNIQKFSTDDGPGIRTTVFFKGCPLCCQWCANPESQYSAIQILWDSDKCVRCYHCSDICPQKAISWEKNKVYINAERCAECGTCIMECPEKALKCEGEIMSVDEVVRICLQDHEFYEESNGGVTLSGGEVLSQPEFAAALIQKLRDENIHIAVETSGYAPSDVFVHVVKNADLILFDLKHWDLGKHTEGTGVSNELPLANIKTAINMGKIVLPRIPVIPGYNDKTEDAVGFIGRLREVGAERVQLLPFHQYGQKKYKMLNRKYAYRNVSALHKEDLKDFQKQFIKNDIAAFF</sequence>
<name>A0ABT9Y5Q9_9FIRM</name>
<keyword evidence="5" id="KW-0479">Metal-binding</keyword>
<dbReference type="InterPro" id="IPR058240">
    <property type="entry name" value="rSAM_sf"/>
</dbReference>
<keyword evidence="12" id="KW-0456">Lyase</keyword>
<dbReference type="SUPFAM" id="SSF54862">
    <property type="entry name" value="4Fe-4S ferredoxins"/>
    <property type="match status" value="1"/>
</dbReference>
<keyword evidence="6 12" id="KW-0560">Oxidoreductase</keyword>
<dbReference type="SUPFAM" id="SSF102114">
    <property type="entry name" value="Radical SAM enzymes"/>
    <property type="match status" value="1"/>
</dbReference>
<evidence type="ECO:0000256" key="3">
    <source>
        <dbReference type="ARBA" id="ARBA00022485"/>
    </source>
</evidence>
<dbReference type="RefSeq" id="WP_307222867.1">
    <property type="nucleotide sequence ID" value="NZ_CP116940.1"/>
</dbReference>
<protein>
    <submittedName>
        <fullName evidence="12">Pyruvate formate lyase activating enzyme</fullName>
        <ecNumber evidence="12">1.97.1.4</ecNumber>
    </submittedName>
</protein>
<dbReference type="PANTHER" id="PTHR30352:SF4">
    <property type="entry name" value="PYRUVATE FORMATE-LYASE 2-ACTIVATING ENZYME"/>
    <property type="match status" value="1"/>
</dbReference>
<feature type="domain" description="Radical SAM core" evidence="11">
    <location>
        <begin position="20"/>
        <end position="297"/>
    </location>
</feature>
<keyword evidence="13" id="KW-1185">Reference proteome</keyword>
<dbReference type="PROSITE" id="PS51918">
    <property type="entry name" value="RADICAL_SAM"/>
    <property type="match status" value="1"/>
</dbReference>
<dbReference type="InterPro" id="IPR012839">
    <property type="entry name" value="Organic_radical_activase"/>
</dbReference>
<dbReference type="Gene3D" id="3.20.20.70">
    <property type="entry name" value="Aldolase class I"/>
    <property type="match status" value="1"/>
</dbReference>
<dbReference type="EC" id="1.97.1.4" evidence="12"/>
<proteinExistence type="inferred from homology"/>
<comment type="cofactor">
    <cofactor evidence="1">
        <name>[4Fe-4S] cluster</name>
        <dbReference type="ChEBI" id="CHEBI:49883"/>
    </cofactor>
</comment>
<dbReference type="PROSITE" id="PS01087">
    <property type="entry name" value="RADICAL_ACTIVATING"/>
    <property type="match status" value="1"/>
</dbReference>
<evidence type="ECO:0000256" key="8">
    <source>
        <dbReference type="ARBA" id="ARBA00023014"/>
    </source>
</evidence>
<organism evidence="12 13">
    <name type="scientific">Pectinatus haikarae</name>
    <dbReference type="NCBI Taxonomy" id="349096"/>
    <lineage>
        <taxon>Bacteria</taxon>
        <taxon>Bacillati</taxon>
        <taxon>Bacillota</taxon>
        <taxon>Negativicutes</taxon>
        <taxon>Selenomonadales</taxon>
        <taxon>Selenomonadaceae</taxon>
        <taxon>Pectinatus</taxon>
    </lineage>
</organism>
<dbReference type="Pfam" id="PF00037">
    <property type="entry name" value="Fer4"/>
    <property type="match status" value="2"/>
</dbReference>
<dbReference type="InterPro" id="IPR001989">
    <property type="entry name" value="Radical_activat_CS"/>
</dbReference>
<keyword evidence="8" id="KW-0411">Iron-sulfur</keyword>
<feature type="domain" description="4Fe-4S ferredoxin-type" evidence="10">
    <location>
        <begin position="51"/>
        <end position="80"/>
    </location>
</feature>
<evidence type="ECO:0000256" key="2">
    <source>
        <dbReference type="ARBA" id="ARBA00009777"/>
    </source>
</evidence>
<feature type="domain" description="4Fe-4S ferredoxin-type" evidence="10">
    <location>
        <begin position="81"/>
        <end position="109"/>
    </location>
</feature>
<evidence type="ECO:0000256" key="9">
    <source>
        <dbReference type="ARBA" id="ARBA00047365"/>
    </source>
</evidence>
<dbReference type="NCBIfam" id="TIGR02494">
    <property type="entry name" value="PFLE_PFLC"/>
    <property type="match status" value="1"/>
</dbReference>
<evidence type="ECO:0000256" key="4">
    <source>
        <dbReference type="ARBA" id="ARBA00022691"/>
    </source>
</evidence>
<dbReference type="InterPro" id="IPR017900">
    <property type="entry name" value="4Fe4S_Fe_S_CS"/>
</dbReference>
<evidence type="ECO:0000256" key="1">
    <source>
        <dbReference type="ARBA" id="ARBA00001966"/>
    </source>
</evidence>
<keyword evidence="12" id="KW-0670">Pyruvate</keyword>
<dbReference type="Pfam" id="PF04055">
    <property type="entry name" value="Radical_SAM"/>
    <property type="match status" value="1"/>
</dbReference>
<dbReference type="InterPro" id="IPR007197">
    <property type="entry name" value="rSAM"/>
</dbReference>
<dbReference type="PROSITE" id="PS51379">
    <property type="entry name" value="4FE4S_FER_2"/>
    <property type="match status" value="2"/>
</dbReference>
<dbReference type="SFLD" id="SFLDG01118">
    <property type="entry name" value="activating_enzymes__group_2"/>
    <property type="match status" value="1"/>
</dbReference>
<keyword evidence="7" id="KW-0408">Iron</keyword>
<evidence type="ECO:0000256" key="7">
    <source>
        <dbReference type="ARBA" id="ARBA00023004"/>
    </source>
</evidence>
<dbReference type="GO" id="GO:0043365">
    <property type="term" value="F:[formate-C-acetyltransferase]-activating enzyme activity"/>
    <property type="evidence" value="ECO:0007669"/>
    <property type="project" value="UniProtKB-EC"/>
</dbReference>
<dbReference type="InterPro" id="IPR017896">
    <property type="entry name" value="4Fe4S_Fe-S-bd"/>
</dbReference>
<evidence type="ECO:0000256" key="5">
    <source>
        <dbReference type="ARBA" id="ARBA00022723"/>
    </source>
</evidence>
<evidence type="ECO:0000259" key="10">
    <source>
        <dbReference type="PROSITE" id="PS51379"/>
    </source>
</evidence>
<dbReference type="InterPro" id="IPR034457">
    <property type="entry name" value="Organic_radical-activating"/>
</dbReference>
<evidence type="ECO:0000313" key="12">
    <source>
        <dbReference type="EMBL" id="MDQ0202891.1"/>
    </source>
</evidence>
<dbReference type="Proteomes" id="UP001239167">
    <property type="component" value="Unassembled WGS sequence"/>
</dbReference>
<evidence type="ECO:0000259" key="11">
    <source>
        <dbReference type="PROSITE" id="PS51918"/>
    </source>
</evidence>
<accession>A0ABT9Y5Q9</accession>
<dbReference type="GO" id="GO:0016829">
    <property type="term" value="F:lyase activity"/>
    <property type="evidence" value="ECO:0007669"/>
    <property type="project" value="UniProtKB-KW"/>
</dbReference>
<evidence type="ECO:0000256" key="6">
    <source>
        <dbReference type="ARBA" id="ARBA00023002"/>
    </source>
</evidence>
<dbReference type="SFLD" id="SFLDS00029">
    <property type="entry name" value="Radical_SAM"/>
    <property type="match status" value="1"/>
</dbReference>
<dbReference type="Gene3D" id="3.30.70.20">
    <property type="match status" value="1"/>
</dbReference>
<dbReference type="EMBL" id="JAUSUE010000003">
    <property type="protein sequence ID" value="MDQ0202891.1"/>
    <property type="molecule type" value="Genomic_DNA"/>
</dbReference>
<comment type="caution">
    <text evidence="12">The sequence shown here is derived from an EMBL/GenBank/DDBJ whole genome shotgun (WGS) entry which is preliminary data.</text>
</comment>
<dbReference type="InterPro" id="IPR040074">
    <property type="entry name" value="BssD/PflA/YjjW"/>
</dbReference>
<reference evidence="12 13" key="1">
    <citation type="submission" date="2023-07" db="EMBL/GenBank/DDBJ databases">
        <title>Genomic Encyclopedia of Type Strains, Phase IV (KMG-IV): sequencing the most valuable type-strain genomes for metagenomic binning, comparative biology and taxonomic classification.</title>
        <authorList>
            <person name="Goeker M."/>
        </authorList>
    </citation>
    <scope>NUCLEOTIDE SEQUENCE [LARGE SCALE GENOMIC DNA]</scope>
    <source>
        <strain evidence="12 13">DSM 16980</strain>
    </source>
</reference>
<dbReference type="PANTHER" id="PTHR30352">
    <property type="entry name" value="PYRUVATE FORMATE-LYASE-ACTIVATING ENZYME"/>
    <property type="match status" value="1"/>
</dbReference>
<dbReference type="SFLD" id="SFLDG01066">
    <property type="entry name" value="organic_radical-activating_enz"/>
    <property type="match status" value="1"/>
</dbReference>
<gene>
    <name evidence="12" type="ORF">J2S01_000587</name>
</gene>
<dbReference type="PROSITE" id="PS00198">
    <property type="entry name" value="4FE4S_FER_1"/>
    <property type="match status" value="1"/>
</dbReference>